<evidence type="ECO:0000256" key="1">
    <source>
        <dbReference type="SAM" id="MobiDB-lite"/>
    </source>
</evidence>
<feature type="region of interest" description="Disordered" evidence="1">
    <location>
        <begin position="65"/>
        <end position="98"/>
    </location>
</feature>
<evidence type="ECO:0000313" key="3">
    <source>
        <dbReference type="Proteomes" id="UP000235786"/>
    </source>
</evidence>
<proteinExistence type="predicted"/>
<protein>
    <recommendedName>
        <fullName evidence="4">Transcription factor domain-containing protein</fullName>
    </recommendedName>
</protein>
<dbReference type="PANTHER" id="PTHR37540:SF5">
    <property type="entry name" value="TRANSCRIPTION FACTOR DOMAIN-CONTAINING PROTEIN"/>
    <property type="match status" value="1"/>
</dbReference>
<dbReference type="Proteomes" id="UP000235786">
    <property type="component" value="Unassembled WGS sequence"/>
</dbReference>
<dbReference type="InterPro" id="IPR021858">
    <property type="entry name" value="Fun_TF"/>
</dbReference>
<sequence length="487" mass="55422">MAPQKSKYIELEFVNVTNPREYKNVGHQKTIRKHNMLRYWHGRNKASSDPCLSKRRLLPMKSITKRSRGDYNAGGNEKNFSSSNIGDPRDRLGSGERDPFASYSIPAAPYIDELLRYWLTHLSSVFCTTDEVTNSVTPTPKAFLPMVISNAAMFHALLAFSSSMVDSSYGRKIPSTRTLEHMGSAIMLVNQALGDAQHATDDKVLLTICLMTGSHCIFRDYPNHELHVNGMHQIILLRGGIETIRAAPVIFRLILWADQFHGLYTSTLPRYRIASNLPGSPSIARDPASEATSLGSEAWSMRGFLSERFISLMEQITDLQQHIESCREASISHATLRDFYSQRDRIKECLIASIAEAYIDPSEYRLYEQCCLLAAALHFHVVTRPLPIWSGVQVTLLQKLKDALIKTDSVSYWGDDIELLLWVLMQAVVLDDPLKLWFTELLRHVLRAFVPRLSLEQVKDILRRFLWNERISGPACERVYKEIQSSF</sequence>
<dbReference type="OrthoDB" id="3492759at2759"/>
<dbReference type="Pfam" id="PF11951">
    <property type="entry name" value="Fungal_trans_2"/>
    <property type="match status" value="1"/>
</dbReference>
<accession>A0A2J6QU80</accession>
<feature type="compositionally biased region" description="Basic and acidic residues" evidence="1">
    <location>
        <begin position="87"/>
        <end position="98"/>
    </location>
</feature>
<name>A0A2J6QU80_HYAVF</name>
<evidence type="ECO:0008006" key="4">
    <source>
        <dbReference type="Google" id="ProtNLM"/>
    </source>
</evidence>
<dbReference type="PANTHER" id="PTHR37540">
    <property type="entry name" value="TRANSCRIPTION FACTOR (ACR-2), PUTATIVE-RELATED-RELATED"/>
    <property type="match status" value="1"/>
</dbReference>
<gene>
    <name evidence="2" type="ORF">L207DRAFT_573994</name>
</gene>
<dbReference type="AlphaFoldDB" id="A0A2J6QU80"/>
<dbReference type="EMBL" id="KZ613971">
    <property type="protein sequence ID" value="PMD29817.1"/>
    <property type="molecule type" value="Genomic_DNA"/>
</dbReference>
<organism evidence="2 3">
    <name type="scientific">Hyaloscypha variabilis (strain UAMH 11265 / GT02V1 / F)</name>
    <name type="common">Meliniomyces variabilis</name>
    <dbReference type="NCBI Taxonomy" id="1149755"/>
    <lineage>
        <taxon>Eukaryota</taxon>
        <taxon>Fungi</taxon>
        <taxon>Dikarya</taxon>
        <taxon>Ascomycota</taxon>
        <taxon>Pezizomycotina</taxon>
        <taxon>Leotiomycetes</taxon>
        <taxon>Helotiales</taxon>
        <taxon>Hyaloscyphaceae</taxon>
        <taxon>Hyaloscypha</taxon>
        <taxon>Hyaloscypha variabilis</taxon>
    </lineage>
</organism>
<reference evidence="2 3" key="1">
    <citation type="submission" date="2016-04" db="EMBL/GenBank/DDBJ databases">
        <title>A degradative enzymes factory behind the ericoid mycorrhizal symbiosis.</title>
        <authorList>
            <consortium name="DOE Joint Genome Institute"/>
            <person name="Martino E."/>
            <person name="Morin E."/>
            <person name="Grelet G."/>
            <person name="Kuo A."/>
            <person name="Kohler A."/>
            <person name="Daghino S."/>
            <person name="Barry K."/>
            <person name="Choi C."/>
            <person name="Cichocki N."/>
            <person name="Clum A."/>
            <person name="Copeland A."/>
            <person name="Hainaut M."/>
            <person name="Haridas S."/>
            <person name="Labutti K."/>
            <person name="Lindquist E."/>
            <person name="Lipzen A."/>
            <person name="Khouja H.-R."/>
            <person name="Murat C."/>
            <person name="Ohm R."/>
            <person name="Olson A."/>
            <person name="Spatafora J."/>
            <person name="Veneault-Fourrey C."/>
            <person name="Henrissat B."/>
            <person name="Grigoriev I."/>
            <person name="Martin F."/>
            <person name="Perotto S."/>
        </authorList>
    </citation>
    <scope>NUCLEOTIDE SEQUENCE [LARGE SCALE GENOMIC DNA]</scope>
    <source>
        <strain evidence="2 3">F</strain>
    </source>
</reference>
<evidence type="ECO:0000313" key="2">
    <source>
        <dbReference type="EMBL" id="PMD29817.1"/>
    </source>
</evidence>
<keyword evidence="3" id="KW-1185">Reference proteome</keyword>